<evidence type="ECO:0000256" key="4">
    <source>
        <dbReference type="SAM" id="MobiDB-lite"/>
    </source>
</evidence>
<dbReference type="InterPro" id="IPR006664">
    <property type="entry name" value="OMP_bac"/>
</dbReference>
<dbReference type="EMBL" id="VSSQ01011518">
    <property type="protein sequence ID" value="MPM47037.1"/>
    <property type="molecule type" value="Genomic_DNA"/>
</dbReference>
<dbReference type="AlphaFoldDB" id="A0A645A1U0"/>
<dbReference type="InterPro" id="IPR050330">
    <property type="entry name" value="Bact_OuterMem_StrucFunc"/>
</dbReference>
<dbReference type="GO" id="GO:0009279">
    <property type="term" value="C:cell outer membrane"/>
    <property type="evidence" value="ECO:0007669"/>
    <property type="project" value="UniProtKB-SubCell"/>
</dbReference>
<dbReference type="PRINTS" id="PR01021">
    <property type="entry name" value="OMPADOMAIN"/>
</dbReference>
<dbReference type="SUPFAM" id="SSF103088">
    <property type="entry name" value="OmpA-like"/>
    <property type="match status" value="1"/>
</dbReference>
<keyword evidence="3" id="KW-0998">Cell outer membrane</keyword>
<feature type="compositionally biased region" description="Basic and acidic residues" evidence="4">
    <location>
        <begin position="56"/>
        <end position="79"/>
    </location>
</feature>
<dbReference type="PANTHER" id="PTHR30329">
    <property type="entry name" value="STATOR ELEMENT OF FLAGELLAR MOTOR COMPLEX"/>
    <property type="match status" value="1"/>
</dbReference>
<feature type="compositionally biased region" description="Basic and acidic residues" evidence="4">
    <location>
        <begin position="38"/>
        <end position="48"/>
    </location>
</feature>
<keyword evidence="2" id="KW-0472">Membrane</keyword>
<accession>A0A645A1U0</accession>
<comment type="subcellular location">
    <subcellularLocation>
        <location evidence="1">Cell outer membrane</location>
    </subcellularLocation>
</comment>
<dbReference type="Pfam" id="PF00691">
    <property type="entry name" value="OmpA"/>
    <property type="match status" value="1"/>
</dbReference>
<proteinExistence type="predicted"/>
<evidence type="ECO:0000256" key="3">
    <source>
        <dbReference type="ARBA" id="ARBA00023237"/>
    </source>
</evidence>
<evidence type="ECO:0000313" key="6">
    <source>
        <dbReference type="EMBL" id="MPM47037.1"/>
    </source>
</evidence>
<protein>
    <recommendedName>
        <fullName evidence="5">OmpA-like domain-containing protein</fullName>
    </recommendedName>
</protein>
<dbReference type="PROSITE" id="PS51123">
    <property type="entry name" value="OMPA_2"/>
    <property type="match status" value="1"/>
</dbReference>
<organism evidence="6">
    <name type="scientific">bioreactor metagenome</name>
    <dbReference type="NCBI Taxonomy" id="1076179"/>
    <lineage>
        <taxon>unclassified sequences</taxon>
        <taxon>metagenomes</taxon>
        <taxon>ecological metagenomes</taxon>
    </lineage>
</organism>
<feature type="domain" description="OmpA-like" evidence="5">
    <location>
        <begin position="316"/>
        <end position="432"/>
    </location>
</feature>
<gene>
    <name evidence="6" type="ORF">SDC9_93745</name>
</gene>
<comment type="caution">
    <text evidence="6">The sequence shown here is derived from an EMBL/GenBank/DDBJ whole genome shotgun (WGS) entry which is preliminary data.</text>
</comment>
<feature type="region of interest" description="Disordered" evidence="4">
    <location>
        <begin position="38"/>
        <end position="87"/>
    </location>
</feature>
<dbReference type="Gene3D" id="3.30.1330.60">
    <property type="entry name" value="OmpA-like domain"/>
    <property type="match status" value="1"/>
</dbReference>
<dbReference type="InterPro" id="IPR006665">
    <property type="entry name" value="OmpA-like"/>
</dbReference>
<dbReference type="CDD" id="cd07185">
    <property type="entry name" value="OmpA_C-like"/>
    <property type="match status" value="1"/>
</dbReference>
<evidence type="ECO:0000259" key="5">
    <source>
        <dbReference type="PROSITE" id="PS51123"/>
    </source>
</evidence>
<evidence type="ECO:0000256" key="2">
    <source>
        <dbReference type="ARBA" id="ARBA00023136"/>
    </source>
</evidence>
<dbReference type="PANTHER" id="PTHR30329:SF21">
    <property type="entry name" value="LIPOPROTEIN YIAD-RELATED"/>
    <property type="match status" value="1"/>
</dbReference>
<sequence>MKKIIFMLCVSMLFSTQADAQAWLKKLGKTAEDAAKHAVERRVEKKTNEVTNQAMDKAEDSVKGETEQDKSQTEGKDAVNNDVNTGKKNKDGGVSLASYSKYDFIPGEKVIFFEDFSQDAIGDFPALWNTNGSAEVVTTNLYPGNWMKFVMKQCIWTDALLNLPDNYTIEFDAIPIGGMEGPGMSGYIFQLMEARNKKAWDGGSAPGEGGFEFDVEYFGSLTYHTWLCKKECQELKLSGRSNDDNLKQKMNQKYHIAIWVQKSRIRLYQNENKVFDIPKAFPTDCLKPDRIRFEYGALMVSNIRVAVGAPDTRNKLMTEGKLVTYGIYFDVNKDVVKPESYGTLKDIAAVLNEAPDMKVKIVGHTDSDGDDAKNMDLSKRRAESVKAELVKSFGVNGDRLVTDGAGETQPVAKNDTPVNKALNRRVEFIKVN</sequence>
<name>A0A645A1U0_9ZZZZ</name>
<dbReference type="InterPro" id="IPR036737">
    <property type="entry name" value="OmpA-like_sf"/>
</dbReference>
<evidence type="ECO:0000256" key="1">
    <source>
        <dbReference type="ARBA" id="ARBA00004442"/>
    </source>
</evidence>
<reference evidence="6" key="1">
    <citation type="submission" date="2019-08" db="EMBL/GenBank/DDBJ databases">
        <authorList>
            <person name="Kucharzyk K."/>
            <person name="Murdoch R.W."/>
            <person name="Higgins S."/>
            <person name="Loffler F."/>
        </authorList>
    </citation>
    <scope>NUCLEOTIDE SEQUENCE</scope>
</reference>